<dbReference type="InterPro" id="IPR056681">
    <property type="entry name" value="DUF7779"/>
</dbReference>
<dbReference type="AlphaFoldDB" id="A0A2K0VTQ3"/>
<reference evidence="2 3" key="1">
    <citation type="submission" date="2017-06" db="EMBL/GenBank/DDBJ databases">
        <title>Genome of Fusarium nygamai isolate CS10214.</title>
        <authorList>
            <person name="Gardiner D.M."/>
            <person name="Obanor F."/>
            <person name="Kazan K."/>
        </authorList>
    </citation>
    <scope>NUCLEOTIDE SEQUENCE [LARGE SCALE GENOMIC DNA]</scope>
    <source>
        <strain evidence="2 3">CS10214</strain>
    </source>
</reference>
<dbReference type="NCBIfam" id="NF040586">
    <property type="entry name" value="FxSxx_TPR"/>
    <property type="match status" value="1"/>
</dbReference>
<evidence type="ECO:0000313" key="2">
    <source>
        <dbReference type="EMBL" id="PNP73410.1"/>
    </source>
</evidence>
<dbReference type="EMBL" id="MTQA01000273">
    <property type="protein sequence ID" value="PNP73410.1"/>
    <property type="molecule type" value="Genomic_DNA"/>
</dbReference>
<dbReference type="PANTHER" id="PTHR46082">
    <property type="entry name" value="ATP/GTP-BINDING PROTEIN-RELATED"/>
    <property type="match status" value="1"/>
</dbReference>
<dbReference type="Pfam" id="PF13424">
    <property type="entry name" value="TPR_12"/>
    <property type="match status" value="1"/>
</dbReference>
<evidence type="ECO:0000313" key="3">
    <source>
        <dbReference type="Proteomes" id="UP000236664"/>
    </source>
</evidence>
<gene>
    <name evidence="2" type="ORF">FNYG_13237</name>
</gene>
<accession>A0A2K0VTQ3</accession>
<dbReference type="Pfam" id="PF25000">
    <property type="entry name" value="DUF7779"/>
    <property type="match status" value="1"/>
</dbReference>
<dbReference type="OrthoDB" id="20872at2759"/>
<comment type="caution">
    <text evidence="2">The sequence shown here is derived from an EMBL/GenBank/DDBJ whole genome shotgun (WGS) entry which is preliminary data.</text>
</comment>
<dbReference type="SUPFAM" id="SSF52540">
    <property type="entry name" value="P-loop containing nucleoside triphosphate hydrolases"/>
    <property type="match status" value="1"/>
</dbReference>
<protein>
    <recommendedName>
        <fullName evidence="1">DUF7779 domain-containing protein</fullName>
    </recommendedName>
</protein>
<dbReference type="SUPFAM" id="SSF48452">
    <property type="entry name" value="TPR-like"/>
    <property type="match status" value="3"/>
</dbReference>
<feature type="domain" description="DUF7779" evidence="1">
    <location>
        <begin position="463"/>
        <end position="539"/>
    </location>
</feature>
<dbReference type="PANTHER" id="PTHR46082:SF11">
    <property type="entry name" value="AAA+ ATPASE DOMAIN-CONTAINING PROTEIN-RELATED"/>
    <property type="match status" value="1"/>
</dbReference>
<dbReference type="InterPro" id="IPR053137">
    <property type="entry name" value="NLR-like"/>
</dbReference>
<proteinExistence type="predicted"/>
<dbReference type="STRING" id="42673.A0A2K0VTQ3"/>
<evidence type="ECO:0000259" key="1">
    <source>
        <dbReference type="Pfam" id="PF25000"/>
    </source>
</evidence>
<dbReference type="InterPro" id="IPR011990">
    <property type="entry name" value="TPR-like_helical_dom_sf"/>
</dbReference>
<dbReference type="Pfam" id="PF13374">
    <property type="entry name" value="TPR_10"/>
    <property type="match status" value="5"/>
</dbReference>
<sequence>MAEVIGLAASVIAIIDLSAKVATLCLQYSTAVGSARDDIARLRRRLDDLVTTLQGVRHLLGDRNNQALTTSRKLLDSVDGCTTELVQLQSRLDSGKARTAMRRFGLRAFKWPFDSKEVSGIISNLERHEQIITLSLQIDQTTLLLDIRQRIEGVSLQPEEDASIVRKPCFTVPFERDPDFVDRPDIIAWLKEQYTRPAGRMALVGMGGFGKSQVAIQFAHHIRDIFPETNVFWVHASSKPRFEEAYRSIADKLRLPRRNDPGVDVLGLVRDWFQGEEAGPWLMVLDNVDNLDVLFSKPDSRKDTVSRCAGDVDPSPLSAQRPLASFLPKCRGGTILVTSRSMDAAEKLTGTHKAVRKISAMGNTQAMQLFRNKLDGDFNEDTAADLLHALDFIPLAITQAAAYINRRAPRVSVRAYLDGIRKSDKKKGNLLNSDTGDLRRDETVSNSVVTTWQVTFEQIRCERPSAANLLSFMSFFNPQGIPEFVLRNYQGDLTDSVDEDADCEAFEDDLDILRGYSLVSVAATGNVFEMHSLVQFCTKVWLSWLDDESRWKRAFLRAMSKHFPSGTFETWPTCQMLLPHIESIVEEEPPETELQQWTQLLANCAWYLLTIGSYAAAEKLNKEAAKCRATMLGAEHPDTLTSMGSLASTYRNQGRWKEAEDLEVQVLETRKTVLGEEHPDTLTSMGSLAITYWNQGRWKEAEDLEVRVMETRKTMLGEEHPDTLTSIANLASTYRNQGQWKEAEDLEVQVLETRKTVLGEEHPDTLTSMGSLASTYRNQGRWKEAEDLEVQVLEARKTVLGEEHPDTLTSMGSLAITYWNQGRWKEAEDLEVRVMETRKVVLGEEHPDTLTSMANLAVTWRDQGSLGEALALMRLCAALREQVLGSAHPSTIFSLETLANWQK</sequence>
<keyword evidence="3" id="KW-1185">Reference proteome</keyword>
<dbReference type="Proteomes" id="UP000236664">
    <property type="component" value="Unassembled WGS sequence"/>
</dbReference>
<dbReference type="InterPro" id="IPR027417">
    <property type="entry name" value="P-loop_NTPase"/>
</dbReference>
<dbReference type="Gene3D" id="3.40.50.300">
    <property type="entry name" value="P-loop containing nucleotide triphosphate hydrolases"/>
    <property type="match status" value="1"/>
</dbReference>
<dbReference type="Gene3D" id="1.25.40.10">
    <property type="entry name" value="Tetratricopeptide repeat domain"/>
    <property type="match status" value="2"/>
</dbReference>
<organism evidence="2 3">
    <name type="scientific">Gibberella nygamai</name>
    <name type="common">Bean root rot disease fungus</name>
    <name type="synonym">Fusarium nygamai</name>
    <dbReference type="NCBI Taxonomy" id="42673"/>
    <lineage>
        <taxon>Eukaryota</taxon>
        <taxon>Fungi</taxon>
        <taxon>Dikarya</taxon>
        <taxon>Ascomycota</taxon>
        <taxon>Pezizomycotina</taxon>
        <taxon>Sordariomycetes</taxon>
        <taxon>Hypocreomycetidae</taxon>
        <taxon>Hypocreales</taxon>
        <taxon>Nectriaceae</taxon>
        <taxon>Fusarium</taxon>
        <taxon>Fusarium fujikuroi species complex</taxon>
    </lineage>
</organism>
<name>A0A2K0VTQ3_GIBNY</name>